<dbReference type="OrthoDB" id="1077582at2759"/>
<dbReference type="EMBL" id="LHQQ01000268">
    <property type="protein sequence ID" value="KOS38165.1"/>
    <property type="molecule type" value="Genomic_DNA"/>
</dbReference>
<dbReference type="InterPro" id="IPR015421">
    <property type="entry name" value="PyrdxlP-dep_Trfase_major"/>
</dbReference>
<evidence type="ECO:0000259" key="6">
    <source>
        <dbReference type="Pfam" id="PF00155"/>
    </source>
</evidence>
<dbReference type="Gene3D" id="3.90.1150.10">
    <property type="entry name" value="Aspartate Aminotransferase, domain 1"/>
    <property type="match status" value="1"/>
</dbReference>
<dbReference type="InterPro" id="IPR015422">
    <property type="entry name" value="PyrdxlP-dep_Trfase_small"/>
</dbReference>
<evidence type="ECO:0000313" key="8">
    <source>
        <dbReference type="Proteomes" id="UP000037696"/>
    </source>
</evidence>
<sequence length="422" mass="45890">MNPSSGLSTHAGSTIAQLLPAFNFPKLDKDCNESASSPIDMSVGENSVLADEILSICKNGVQSSFATDHLAYPKSPLGDPELLEVLATFFDAYFWPNKKLASSHVAVAAGASACLNDLMYSICEPGDAVLVPGPYWNGFDFHFNIRAQVTPITVSLPRLEDQFTAELISALDNAYKSTSQTVRAVVLTNPHNPLGQCYPKEVLEACVVFCARHNIHLISDEVYALSSFSSTDFPRGPIPFTSILSLDVAALGGDPSRVHMIWSISKDFGCNGLRLGCTVSQNNQPLILHLGISASLCFSSVSSLITKTLLTSPRLPELLTLSSQRLGRLYKILTVFLKTRGIEYIPASAGLFVFARLAPNATKWEEEAAMVRRLKEAGVLVGPGKIYHTAEGDKGWVRLTFALREDILQQGLQRLQRGLEES</sequence>
<dbReference type="PANTHER" id="PTHR43795">
    <property type="entry name" value="BIFUNCTIONAL ASPARTATE AMINOTRANSFERASE AND GLUTAMATE/ASPARTATE-PREPHENATE AMINOTRANSFERASE-RELATED"/>
    <property type="match status" value="1"/>
</dbReference>
<comment type="caution">
    <text evidence="7">The sequence shown here is derived from an EMBL/GenBank/DDBJ whole genome shotgun (WGS) entry which is preliminary data.</text>
</comment>
<accession>A0A0M9WB61</accession>
<evidence type="ECO:0000256" key="1">
    <source>
        <dbReference type="ARBA" id="ARBA00001933"/>
    </source>
</evidence>
<dbReference type="Pfam" id="PF00155">
    <property type="entry name" value="Aminotran_1_2"/>
    <property type="match status" value="1"/>
</dbReference>
<feature type="domain" description="Aminotransferase class I/classII large" evidence="6">
    <location>
        <begin position="39"/>
        <end position="415"/>
    </location>
</feature>
<dbReference type="PANTHER" id="PTHR43795:SF32">
    <property type="entry name" value="AMINOTRANSFERASE GLII-RELATED"/>
    <property type="match status" value="1"/>
</dbReference>
<dbReference type="InterPro" id="IPR050478">
    <property type="entry name" value="Ethylene_sulfur-biosynth"/>
</dbReference>
<keyword evidence="3" id="KW-0032">Aminotransferase</keyword>
<dbReference type="GO" id="GO:0006520">
    <property type="term" value="P:amino acid metabolic process"/>
    <property type="evidence" value="ECO:0007669"/>
    <property type="project" value="TreeGrafter"/>
</dbReference>
<dbReference type="InterPro" id="IPR004839">
    <property type="entry name" value="Aminotransferase_I/II_large"/>
</dbReference>
<comment type="cofactor">
    <cofactor evidence="1">
        <name>pyridoxal 5'-phosphate</name>
        <dbReference type="ChEBI" id="CHEBI:597326"/>
    </cofactor>
</comment>
<evidence type="ECO:0000256" key="2">
    <source>
        <dbReference type="ARBA" id="ARBA00007441"/>
    </source>
</evidence>
<evidence type="ECO:0000313" key="7">
    <source>
        <dbReference type="EMBL" id="KOS38165.1"/>
    </source>
</evidence>
<comment type="similarity">
    <text evidence="2">Belongs to the class-I pyridoxal-phosphate-dependent aminotransferase family.</text>
</comment>
<evidence type="ECO:0000256" key="4">
    <source>
        <dbReference type="ARBA" id="ARBA00022679"/>
    </source>
</evidence>
<dbReference type="SUPFAM" id="SSF53383">
    <property type="entry name" value="PLP-dependent transferases"/>
    <property type="match status" value="1"/>
</dbReference>
<keyword evidence="8" id="KW-1185">Reference proteome</keyword>
<evidence type="ECO:0000256" key="5">
    <source>
        <dbReference type="ARBA" id="ARBA00022898"/>
    </source>
</evidence>
<dbReference type="PRINTS" id="PR00753">
    <property type="entry name" value="ACCSYNTHASE"/>
</dbReference>
<organism evidence="7 8">
    <name type="scientific">Penicillium nordicum</name>
    <dbReference type="NCBI Taxonomy" id="229535"/>
    <lineage>
        <taxon>Eukaryota</taxon>
        <taxon>Fungi</taxon>
        <taxon>Dikarya</taxon>
        <taxon>Ascomycota</taxon>
        <taxon>Pezizomycotina</taxon>
        <taxon>Eurotiomycetes</taxon>
        <taxon>Eurotiomycetidae</taxon>
        <taxon>Eurotiales</taxon>
        <taxon>Aspergillaceae</taxon>
        <taxon>Penicillium</taxon>
    </lineage>
</organism>
<dbReference type="STRING" id="229535.A0A0M9WB61"/>
<dbReference type="CDD" id="cd00609">
    <property type="entry name" value="AAT_like"/>
    <property type="match status" value="1"/>
</dbReference>
<dbReference type="Proteomes" id="UP000037696">
    <property type="component" value="Unassembled WGS sequence"/>
</dbReference>
<dbReference type="InterPro" id="IPR015424">
    <property type="entry name" value="PyrdxlP-dep_Trfase"/>
</dbReference>
<reference evidence="7 8" key="1">
    <citation type="submission" date="2015-08" db="EMBL/GenBank/DDBJ databases">
        <title>Genome sequencing of Penicillium nordicum.</title>
        <authorList>
            <person name="Nguyen H.D."/>
            <person name="Seifert K.A."/>
        </authorList>
    </citation>
    <scope>NUCLEOTIDE SEQUENCE [LARGE SCALE GENOMIC DNA]</scope>
    <source>
        <strain evidence="7 8">DAOMC 185683</strain>
    </source>
</reference>
<evidence type="ECO:0000256" key="3">
    <source>
        <dbReference type="ARBA" id="ARBA00022576"/>
    </source>
</evidence>
<name>A0A0M9WB61_9EURO</name>
<keyword evidence="5" id="KW-0663">Pyridoxal phosphate</keyword>
<dbReference type="GO" id="GO:0030170">
    <property type="term" value="F:pyridoxal phosphate binding"/>
    <property type="evidence" value="ECO:0007669"/>
    <property type="project" value="InterPro"/>
</dbReference>
<keyword evidence="4" id="KW-0808">Transferase</keyword>
<dbReference type="GO" id="GO:0008483">
    <property type="term" value="F:transaminase activity"/>
    <property type="evidence" value="ECO:0007669"/>
    <property type="project" value="UniProtKB-KW"/>
</dbReference>
<dbReference type="AlphaFoldDB" id="A0A0M9WB61"/>
<dbReference type="Gene3D" id="3.40.640.10">
    <property type="entry name" value="Type I PLP-dependent aspartate aminotransferase-like (Major domain)"/>
    <property type="match status" value="1"/>
</dbReference>
<proteinExistence type="inferred from homology"/>
<protein>
    <recommendedName>
        <fullName evidence="6">Aminotransferase class I/classII large domain-containing protein</fullName>
    </recommendedName>
</protein>
<gene>
    <name evidence="7" type="ORF">ACN38_g11029</name>
</gene>